<dbReference type="Proteomes" id="UP001057702">
    <property type="component" value="Unassembled WGS sequence"/>
</dbReference>
<keyword evidence="3" id="KW-0472">Membrane</keyword>
<dbReference type="Pfam" id="PF00672">
    <property type="entry name" value="HAMP"/>
    <property type="match status" value="1"/>
</dbReference>
<keyword evidence="6" id="KW-1185">Reference proteome</keyword>
<keyword evidence="2 3" id="KW-1133">Transmembrane helix</keyword>
<feature type="transmembrane region" description="Helical" evidence="3">
    <location>
        <begin position="670"/>
        <end position="691"/>
    </location>
</feature>
<feature type="domain" description="HAMP" evidence="4">
    <location>
        <begin position="689"/>
        <end position="741"/>
    </location>
</feature>
<evidence type="ECO:0000256" key="2">
    <source>
        <dbReference type="ARBA" id="ARBA00022989"/>
    </source>
</evidence>
<accession>A0ABT1PPD8</accession>
<evidence type="ECO:0000259" key="4">
    <source>
        <dbReference type="PROSITE" id="PS50885"/>
    </source>
</evidence>
<dbReference type="SUPFAM" id="SSF158472">
    <property type="entry name" value="HAMP domain-like"/>
    <property type="match status" value="1"/>
</dbReference>
<dbReference type="PROSITE" id="PS50885">
    <property type="entry name" value="HAMP"/>
    <property type="match status" value="1"/>
</dbReference>
<sequence>MPLLGGVRPPIAALLCLLLAVAGFTALGLGTIRGQQVPQAVRDEEGRIAADTAVSVRTSLTAQATTLRRTAAAYAPTTRSTPATVVKSLLPTRGSVRGGALLDPKTGSVLAATGEAVPLTGVDVAAMAGSGTDAIPPRLVSSGNGGPRLLLFAFVTLPSGGQTQDANQDQGQDLTQSQSRKQWLLAASETLTAPPVHGAGRTAQLVDRDGNVLATTAPSTAPLPGDGGRSLAAAAAGSADAQAAGASGTLLGGTAGGQRTVAGWASVAQAGGTGDTAELGLTVLTSAAVPLTADTTGYGRFALVAAAALAGIAVLVCLLLWATVQRPVLRLHLSAARLARGIQGGPEAEDELARPVPVPAFGEPARIGRALESVRQQLLGEAGPQEPLTRRGPGTRCVVVVCTLLVAAWAGPMLFVDNRADPATAVPATVVTDQQARTEAAADRVRQSLDASSTDLTDVASLIAGKSPADERRTLRRTLTDHRQFRSLYLLDGTGKILLRVGETPLRTLVHAPTGSGITRVNTSGRIPAIAAYSRIPRVKGSGAAAVLFGEIDVKALDSLLPAPGLGSVWLADDHHKVLAASVGFRAFQALPASGFTRLAADSEGAPGTAGIAVSAVLPTGASASSGPSVAAAAPLALTGPAAGLGWRVVAAEPAQALNLTAYQAQWRTMLAGLLALALGVACLAWLHIVVIRPLRALTRLAERLAGGDRRTVLYPVNHDETGSVTRGLELLRQALAERERLGGQARVHIPAQVSRAETAQWR</sequence>
<evidence type="ECO:0000256" key="1">
    <source>
        <dbReference type="ARBA" id="ARBA00022692"/>
    </source>
</evidence>
<dbReference type="EMBL" id="JANFNG010000001">
    <property type="protein sequence ID" value="MCQ4079539.1"/>
    <property type="molecule type" value="Genomic_DNA"/>
</dbReference>
<keyword evidence="1 3" id="KW-0812">Transmembrane</keyword>
<organism evidence="5 6">
    <name type="scientific">Streptomyces humicola</name>
    <dbReference type="NCBI Taxonomy" id="2953240"/>
    <lineage>
        <taxon>Bacteria</taxon>
        <taxon>Bacillati</taxon>
        <taxon>Actinomycetota</taxon>
        <taxon>Actinomycetes</taxon>
        <taxon>Kitasatosporales</taxon>
        <taxon>Streptomycetaceae</taxon>
        <taxon>Streptomyces</taxon>
    </lineage>
</organism>
<gene>
    <name evidence="5" type="ORF">NGB36_02715</name>
</gene>
<dbReference type="PANTHER" id="PTHR32089:SF112">
    <property type="entry name" value="LYSOZYME-LIKE PROTEIN-RELATED"/>
    <property type="match status" value="1"/>
</dbReference>
<dbReference type="RefSeq" id="WP_255918383.1">
    <property type="nucleotide sequence ID" value="NZ_JANFNG010000001.1"/>
</dbReference>
<dbReference type="SMART" id="SM00304">
    <property type="entry name" value="HAMP"/>
    <property type="match status" value="2"/>
</dbReference>
<comment type="caution">
    <text evidence="5">The sequence shown here is derived from an EMBL/GenBank/DDBJ whole genome shotgun (WGS) entry which is preliminary data.</text>
</comment>
<dbReference type="InterPro" id="IPR003660">
    <property type="entry name" value="HAMP_dom"/>
</dbReference>
<dbReference type="PANTHER" id="PTHR32089">
    <property type="entry name" value="METHYL-ACCEPTING CHEMOTAXIS PROTEIN MCPB"/>
    <property type="match status" value="1"/>
</dbReference>
<evidence type="ECO:0000313" key="6">
    <source>
        <dbReference type="Proteomes" id="UP001057702"/>
    </source>
</evidence>
<proteinExistence type="predicted"/>
<name>A0ABT1PPD8_9ACTN</name>
<dbReference type="Gene3D" id="6.10.340.10">
    <property type="match status" value="1"/>
</dbReference>
<evidence type="ECO:0000256" key="3">
    <source>
        <dbReference type="SAM" id="Phobius"/>
    </source>
</evidence>
<protein>
    <submittedName>
        <fullName evidence="5">HAMP domain-containing protein</fullName>
    </submittedName>
</protein>
<feature type="transmembrane region" description="Helical" evidence="3">
    <location>
        <begin position="301"/>
        <end position="324"/>
    </location>
</feature>
<reference evidence="5" key="1">
    <citation type="submission" date="2022-06" db="EMBL/GenBank/DDBJ databases">
        <title>Draft genome sequence of Streptomyces sp. RB6PN25 isolated from peat swamp forest in Thailand.</title>
        <authorList>
            <person name="Duangmal K."/>
            <person name="Klaysubun C."/>
        </authorList>
    </citation>
    <scope>NUCLEOTIDE SEQUENCE</scope>
    <source>
        <strain evidence="5">RB6PN25</strain>
    </source>
</reference>
<evidence type="ECO:0000313" key="5">
    <source>
        <dbReference type="EMBL" id="MCQ4079539.1"/>
    </source>
</evidence>